<evidence type="ECO:0000259" key="2">
    <source>
        <dbReference type="Pfam" id="PF13556"/>
    </source>
</evidence>
<dbReference type="PANTHER" id="PTHR33744">
    <property type="entry name" value="CARBOHYDRATE DIACID REGULATOR"/>
    <property type="match status" value="1"/>
</dbReference>
<dbReference type="InterPro" id="IPR025736">
    <property type="entry name" value="PucR_C-HTH_dom"/>
</dbReference>
<keyword evidence="4" id="KW-1185">Reference proteome</keyword>
<comment type="caution">
    <text evidence="3">The sequence shown here is derived from an EMBL/GenBank/DDBJ whole genome shotgun (WGS) entry which is preliminary data.</text>
</comment>
<dbReference type="InterPro" id="IPR051448">
    <property type="entry name" value="CdaR-like_regulators"/>
</dbReference>
<dbReference type="Pfam" id="PF13556">
    <property type="entry name" value="HTH_30"/>
    <property type="match status" value="1"/>
</dbReference>
<dbReference type="Proteomes" id="UP000092578">
    <property type="component" value="Unassembled WGS sequence"/>
</dbReference>
<dbReference type="InterPro" id="IPR042070">
    <property type="entry name" value="PucR_C-HTH_sf"/>
</dbReference>
<evidence type="ECO:0008006" key="5">
    <source>
        <dbReference type="Google" id="ProtNLM"/>
    </source>
</evidence>
<name>A0A1B9B2D2_9BACI</name>
<feature type="domain" description="Purine catabolism PurC-like" evidence="1">
    <location>
        <begin position="10"/>
        <end position="129"/>
    </location>
</feature>
<dbReference type="EMBL" id="MAYT01000009">
    <property type="protein sequence ID" value="OCA90304.1"/>
    <property type="molecule type" value="Genomic_DNA"/>
</dbReference>
<dbReference type="PANTHER" id="PTHR33744:SF1">
    <property type="entry name" value="DNA-BINDING TRANSCRIPTIONAL ACTIVATOR ADER"/>
    <property type="match status" value="1"/>
</dbReference>
<feature type="domain" description="PucR C-terminal helix-turn-helix" evidence="2">
    <location>
        <begin position="485"/>
        <end position="542"/>
    </location>
</feature>
<proteinExistence type="predicted"/>
<dbReference type="Gene3D" id="1.10.10.2840">
    <property type="entry name" value="PucR C-terminal helix-turn-helix domain"/>
    <property type="match status" value="1"/>
</dbReference>
<protein>
    <recommendedName>
        <fullName evidence="5">PucR family transcriptional regulator</fullName>
    </recommendedName>
</protein>
<accession>A0A1B9B2D2</accession>
<evidence type="ECO:0000313" key="4">
    <source>
        <dbReference type="Proteomes" id="UP000092578"/>
    </source>
</evidence>
<reference evidence="4" key="1">
    <citation type="submission" date="2016-05" db="EMBL/GenBank/DDBJ databases">
        <authorList>
            <person name="Liu B."/>
            <person name="Wang J."/>
            <person name="Zhu Y."/>
            <person name="Liu G."/>
            <person name="Chen Q."/>
            <person name="Chen Z."/>
            <person name="Lan J."/>
            <person name="Che J."/>
            <person name="Ge C."/>
            <person name="Shi H."/>
            <person name="Pan Z."/>
            <person name="Liu X."/>
        </authorList>
    </citation>
    <scope>NUCLEOTIDE SEQUENCE [LARGE SCALE GENOMIC DNA]</scope>
    <source>
        <strain evidence="4">FJAT-27215</strain>
    </source>
</reference>
<organism evidence="3 4">
    <name type="scientific">Pseudobacillus wudalianchiensis</name>
    <dbReference type="NCBI Taxonomy" id="1743143"/>
    <lineage>
        <taxon>Bacteria</taxon>
        <taxon>Bacillati</taxon>
        <taxon>Bacillota</taxon>
        <taxon>Bacilli</taxon>
        <taxon>Bacillales</taxon>
        <taxon>Bacillaceae</taxon>
        <taxon>Pseudobacillus</taxon>
    </lineage>
</organism>
<dbReference type="AlphaFoldDB" id="A0A1B9B2D2"/>
<evidence type="ECO:0000313" key="3">
    <source>
        <dbReference type="EMBL" id="OCA90304.1"/>
    </source>
</evidence>
<gene>
    <name evidence="3" type="ORF">A8F95_21150</name>
</gene>
<dbReference type="Pfam" id="PF07905">
    <property type="entry name" value="PucR"/>
    <property type="match status" value="1"/>
</dbReference>
<dbReference type="RefSeq" id="WP_065409996.1">
    <property type="nucleotide sequence ID" value="NZ_MAYT01000009.1"/>
</dbReference>
<evidence type="ECO:0000259" key="1">
    <source>
        <dbReference type="Pfam" id="PF07905"/>
    </source>
</evidence>
<dbReference type="InterPro" id="IPR012914">
    <property type="entry name" value="PucR_dom"/>
</dbReference>
<sequence>MSERKFTVSDLIKRPHFNEAKVIAGVNGLNRLVKWVHILETNENQNLVDGNEIILTTGMFYNGELNTCLSFLNKLIWQNASALCIEIGANFSSIPVEMIELAEKHNFPLIIFTKKVKFVEITRDIHALIINSKARALKELETFHKKLSQLNLQSKSISTILQTFHQTISLNVIYYPIDSDPIFFPQINPSVQKECLEIFKMQIKKCSIDSTEQVQEIVDTENILLFQPVIAMGRHFAYVGILLAETEVDEFFPLSLDYTVTAIAQNLLRRLFTEERNFYEQNVLLNDILNNRIQGEEMLRTKLGLNPNGIRDFCFYCGVMELGFPGLYTNYDDLGSMQQSIVVMTRNMMKRHSFQTVILPLGNRVYFLVYQTQIDHKQLPPIQERIGVAIFQLRKAITNLLENQKIFIGISNPAHLLAHAYQGFQEAKQVIEIANITKSISDPFYENIGIFRILLNMKDERTIPSFINDYLGKVIHYDKEHGQQLLETLKVYLNNNSSKQKTAKELFIHRQTLYYRLEKLEELLGDLTNPERRICIELALRAYELNRMNFF</sequence>